<evidence type="ECO:0000313" key="6">
    <source>
        <dbReference type="EMBL" id="GJE97816.1"/>
    </source>
</evidence>
<accession>A0A9P3GN67</accession>
<protein>
    <submittedName>
        <fullName evidence="6">Kinase-like protein</fullName>
    </submittedName>
</protein>
<dbReference type="InterPro" id="IPR000719">
    <property type="entry name" value="Prot_kinase_dom"/>
</dbReference>
<reference evidence="6 7" key="1">
    <citation type="submission" date="2021-08" db="EMBL/GenBank/DDBJ databases">
        <title>Draft Genome Sequence of Phanerochaete sordida strain YK-624.</title>
        <authorList>
            <person name="Mori T."/>
            <person name="Dohra H."/>
            <person name="Suzuki T."/>
            <person name="Kawagishi H."/>
            <person name="Hirai H."/>
        </authorList>
    </citation>
    <scope>NUCLEOTIDE SEQUENCE [LARGE SCALE GENOMIC DNA]</scope>
    <source>
        <strain evidence="6 7">YK-624</strain>
    </source>
</reference>
<dbReference type="Gene3D" id="1.10.510.10">
    <property type="entry name" value="Transferase(Phosphotransferase) domain 1"/>
    <property type="match status" value="1"/>
</dbReference>
<comment type="caution">
    <text evidence="6">The sequence shown here is derived from an EMBL/GenBank/DDBJ whole genome shotgun (WGS) entry which is preliminary data.</text>
</comment>
<feature type="domain" description="Protein kinase" evidence="5">
    <location>
        <begin position="33"/>
        <end position="413"/>
    </location>
</feature>
<dbReference type="SMART" id="SM00220">
    <property type="entry name" value="S_TKc"/>
    <property type="match status" value="1"/>
</dbReference>
<dbReference type="GO" id="GO:0004674">
    <property type="term" value="F:protein serine/threonine kinase activity"/>
    <property type="evidence" value="ECO:0007669"/>
    <property type="project" value="TreeGrafter"/>
</dbReference>
<feature type="compositionally biased region" description="Acidic residues" evidence="4">
    <location>
        <begin position="270"/>
        <end position="283"/>
    </location>
</feature>
<dbReference type="Pfam" id="PF00069">
    <property type="entry name" value="Pkinase"/>
    <property type="match status" value="1"/>
</dbReference>
<feature type="region of interest" description="Disordered" evidence="4">
    <location>
        <begin position="270"/>
        <end position="290"/>
    </location>
</feature>
<dbReference type="PROSITE" id="PS00108">
    <property type="entry name" value="PROTEIN_KINASE_ST"/>
    <property type="match status" value="1"/>
</dbReference>
<dbReference type="InterPro" id="IPR008271">
    <property type="entry name" value="Ser/Thr_kinase_AS"/>
</dbReference>
<dbReference type="InterPro" id="IPR050108">
    <property type="entry name" value="CDK"/>
</dbReference>
<evidence type="ECO:0000256" key="3">
    <source>
        <dbReference type="ARBA" id="ARBA00022840"/>
    </source>
</evidence>
<evidence type="ECO:0000313" key="7">
    <source>
        <dbReference type="Proteomes" id="UP000703269"/>
    </source>
</evidence>
<dbReference type="OrthoDB" id="413582at2759"/>
<evidence type="ECO:0000259" key="5">
    <source>
        <dbReference type="PROSITE" id="PS50011"/>
    </source>
</evidence>
<name>A0A9P3GN67_9APHY</name>
<dbReference type="Proteomes" id="UP000703269">
    <property type="component" value="Unassembled WGS sequence"/>
</dbReference>
<dbReference type="SUPFAM" id="SSF56112">
    <property type="entry name" value="Protein kinase-like (PK-like)"/>
    <property type="match status" value="1"/>
</dbReference>
<sequence>MASRSSSPSNRPSSREAADKCVQDVTLDQVFDANTLETVAESPVAYVSRARYREGSAQSTALVVAIKSASVLPEFSKQPHDIRKEARLLARVSHPGIIEFLGSTYEQAQGSLHFWMPFVDVCLHDLLSSPAFSPHSAPIPGPPYNETEFAIVARSIIYQVAAALAYLHNPSQAIAHRDIKPRNVLLTADGYVKLIDLGIAWDAIISPTEDALWPEPLGSLCPHVCSGPYRAPETIFGPTDYDPYAVDLWSLGALAAEFFTALRFVPDEDLSDDGFPESDDDEAPPPRPHIVPDNFGCRRGSWWRDSLFNAERGSIGLAWSIFKLRGTPDETNWPTFKSLPDADKVSFIDATPVDLTTVLPNLPLNDVVPQPFEPDHLPSAEPVPSALDLVHRFLVYPPERRLRAAHALRHSWLASGPLLLPPGYPVENTVAEWNGTTLGQMIQAYIGSTQAQGHDRVEG</sequence>
<keyword evidence="6" id="KW-0418">Kinase</keyword>
<keyword evidence="3" id="KW-0067">ATP-binding</keyword>
<keyword evidence="2" id="KW-0547">Nucleotide-binding</keyword>
<evidence type="ECO:0000256" key="1">
    <source>
        <dbReference type="ARBA" id="ARBA00006485"/>
    </source>
</evidence>
<evidence type="ECO:0000256" key="4">
    <source>
        <dbReference type="SAM" id="MobiDB-lite"/>
    </source>
</evidence>
<keyword evidence="7" id="KW-1185">Reference proteome</keyword>
<dbReference type="Gene3D" id="3.30.200.20">
    <property type="entry name" value="Phosphorylase Kinase, domain 1"/>
    <property type="match status" value="1"/>
</dbReference>
<comment type="similarity">
    <text evidence="1">Belongs to the protein kinase superfamily. CMGC Ser/Thr protein kinase family. CDC2/CDKX subfamily.</text>
</comment>
<dbReference type="AlphaFoldDB" id="A0A9P3GN67"/>
<dbReference type="GO" id="GO:0005634">
    <property type="term" value="C:nucleus"/>
    <property type="evidence" value="ECO:0007669"/>
    <property type="project" value="TreeGrafter"/>
</dbReference>
<evidence type="ECO:0000256" key="2">
    <source>
        <dbReference type="ARBA" id="ARBA00022741"/>
    </source>
</evidence>
<gene>
    <name evidence="6" type="ORF">PsYK624_140380</name>
</gene>
<dbReference type="PROSITE" id="PS50011">
    <property type="entry name" value="PROTEIN_KINASE_DOM"/>
    <property type="match status" value="1"/>
</dbReference>
<dbReference type="GO" id="GO:0005524">
    <property type="term" value="F:ATP binding"/>
    <property type="evidence" value="ECO:0007669"/>
    <property type="project" value="UniProtKB-KW"/>
</dbReference>
<keyword evidence="6" id="KW-0808">Transferase</keyword>
<dbReference type="EMBL" id="BPQB01000077">
    <property type="protein sequence ID" value="GJE97816.1"/>
    <property type="molecule type" value="Genomic_DNA"/>
</dbReference>
<proteinExistence type="inferred from homology"/>
<organism evidence="6 7">
    <name type="scientific">Phanerochaete sordida</name>
    <dbReference type="NCBI Taxonomy" id="48140"/>
    <lineage>
        <taxon>Eukaryota</taxon>
        <taxon>Fungi</taxon>
        <taxon>Dikarya</taxon>
        <taxon>Basidiomycota</taxon>
        <taxon>Agaricomycotina</taxon>
        <taxon>Agaricomycetes</taxon>
        <taxon>Polyporales</taxon>
        <taxon>Phanerochaetaceae</taxon>
        <taxon>Phanerochaete</taxon>
    </lineage>
</organism>
<dbReference type="InterPro" id="IPR011009">
    <property type="entry name" value="Kinase-like_dom_sf"/>
</dbReference>
<dbReference type="PANTHER" id="PTHR24056">
    <property type="entry name" value="CELL DIVISION PROTEIN KINASE"/>
    <property type="match status" value="1"/>
</dbReference>